<evidence type="ECO:0000256" key="1">
    <source>
        <dbReference type="ARBA" id="ARBA00003401"/>
    </source>
</evidence>
<feature type="region of interest" description="Disordered" evidence="4">
    <location>
        <begin position="1"/>
        <end position="156"/>
    </location>
</feature>
<keyword evidence="6" id="KW-1185">Reference proteome</keyword>
<sequence length="156" mass="17241">MTRTRQPNPPVSSLTTTQVESSYTQQTRQGIPLTGTLRLRGDATTTQENPPEPRRIRWAEDVVDNEGQGKKSSKVGESSSESDSSDSDSSESDGDSEVDTGEARMANGRGPRRSSHGHDHRDVSQQTKRPRRKPKVNAYERVPNYSKGGEDVKKES</sequence>
<dbReference type="InParanoid" id="C4JTA8"/>
<feature type="compositionally biased region" description="Basic and acidic residues" evidence="4">
    <location>
        <begin position="51"/>
        <end position="60"/>
    </location>
</feature>
<comment type="function">
    <text evidence="1 3">Regulator of type 1 phosphatases which maintains protein phosphatase activity under strict control.</text>
</comment>
<dbReference type="Pfam" id="PF07491">
    <property type="entry name" value="PPI_Ypi1"/>
    <property type="match status" value="1"/>
</dbReference>
<organism evidence="5 6">
    <name type="scientific">Uncinocarpus reesii (strain UAMH 1704)</name>
    <dbReference type="NCBI Taxonomy" id="336963"/>
    <lineage>
        <taxon>Eukaryota</taxon>
        <taxon>Fungi</taxon>
        <taxon>Dikarya</taxon>
        <taxon>Ascomycota</taxon>
        <taxon>Pezizomycotina</taxon>
        <taxon>Eurotiomycetes</taxon>
        <taxon>Eurotiomycetidae</taxon>
        <taxon>Onygenales</taxon>
        <taxon>Onygenaceae</taxon>
        <taxon>Uncinocarpus</taxon>
    </lineage>
</organism>
<reference evidence="6" key="1">
    <citation type="journal article" date="2009" name="Genome Res.">
        <title>Comparative genomic analyses of the human fungal pathogens Coccidioides and their relatives.</title>
        <authorList>
            <person name="Sharpton T.J."/>
            <person name="Stajich J.E."/>
            <person name="Rounsley S.D."/>
            <person name="Gardner M.J."/>
            <person name="Wortman J.R."/>
            <person name="Jordar V.S."/>
            <person name="Maiti R."/>
            <person name="Kodira C.D."/>
            <person name="Neafsey D.E."/>
            <person name="Zeng Q."/>
            <person name="Hung C.-Y."/>
            <person name="McMahan C."/>
            <person name="Muszewska A."/>
            <person name="Grynberg M."/>
            <person name="Mandel M.A."/>
            <person name="Kellner E.M."/>
            <person name="Barker B.M."/>
            <person name="Galgiani J.N."/>
            <person name="Orbach M.J."/>
            <person name="Kirkland T.N."/>
            <person name="Cole G.T."/>
            <person name="Henn M.R."/>
            <person name="Birren B.W."/>
            <person name="Taylor J.W."/>
        </authorList>
    </citation>
    <scope>NUCLEOTIDE SEQUENCE [LARGE SCALE GENOMIC DNA]</scope>
    <source>
        <strain evidence="6">UAMH 1704</strain>
    </source>
</reference>
<dbReference type="Proteomes" id="UP000002058">
    <property type="component" value="Unassembled WGS sequence"/>
</dbReference>
<accession>C4JTA8</accession>
<evidence type="ECO:0000256" key="2">
    <source>
        <dbReference type="ARBA" id="ARBA00005605"/>
    </source>
</evidence>
<keyword evidence="3" id="KW-0539">Nucleus</keyword>
<dbReference type="eggNOG" id="KOG4102">
    <property type="taxonomic scope" value="Eukaryota"/>
</dbReference>
<dbReference type="VEuPathDB" id="FungiDB:UREG_05697"/>
<evidence type="ECO:0000256" key="3">
    <source>
        <dbReference type="RuleBase" id="RU367162"/>
    </source>
</evidence>
<dbReference type="PANTHER" id="PTHR20835">
    <property type="entry name" value="E3 UBIQUITIN-PROTEIN LIGASE PPP1R11-RELATED"/>
    <property type="match status" value="1"/>
</dbReference>
<dbReference type="STRING" id="336963.C4JTA8"/>
<feature type="compositionally biased region" description="Acidic residues" evidence="4">
    <location>
        <begin position="83"/>
        <end position="100"/>
    </location>
</feature>
<dbReference type="RefSeq" id="XP_002585008.1">
    <property type="nucleotide sequence ID" value="XM_002584962.1"/>
</dbReference>
<dbReference type="HOGENOM" id="CLU_098333_0_1_1"/>
<dbReference type="AlphaFoldDB" id="C4JTA8"/>
<proteinExistence type="inferred from homology"/>
<dbReference type="OMA" id="RRHIQWA"/>
<protein>
    <recommendedName>
        <fullName evidence="3">Type 1 phosphatases regulator</fullName>
    </recommendedName>
</protein>
<dbReference type="KEGG" id="ure:UREG_05697"/>
<dbReference type="GeneID" id="8439335"/>
<gene>
    <name evidence="5" type="ORF">UREG_05697</name>
</gene>
<dbReference type="GO" id="GO:0004865">
    <property type="term" value="F:protein serine/threonine phosphatase inhibitor activity"/>
    <property type="evidence" value="ECO:0007669"/>
    <property type="project" value="UniProtKB-UniRule"/>
</dbReference>
<evidence type="ECO:0000313" key="6">
    <source>
        <dbReference type="Proteomes" id="UP000002058"/>
    </source>
</evidence>
<dbReference type="GO" id="GO:0008157">
    <property type="term" value="F:protein phosphatase 1 binding"/>
    <property type="evidence" value="ECO:0007669"/>
    <property type="project" value="TreeGrafter"/>
</dbReference>
<name>C4JTA8_UNCRE</name>
<dbReference type="PANTHER" id="PTHR20835:SF0">
    <property type="entry name" value="E3 UBIQUITIN-PROTEIN LIGASE PPP1R11"/>
    <property type="match status" value="1"/>
</dbReference>
<dbReference type="InterPro" id="IPR011107">
    <property type="entry name" value="PPI_Ypi1"/>
</dbReference>
<dbReference type="EMBL" id="CH476617">
    <property type="protein sequence ID" value="EEP80855.1"/>
    <property type="molecule type" value="Genomic_DNA"/>
</dbReference>
<feature type="compositionally biased region" description="Polar residues" evidence="4">
    <location>
        <begin position="1"/>
        <end position="29"/>
    </location>
</feature>
<comment type="subcellular location">
    <subcellularLocation>
        <location evidence="3">Nucleus</location>
    </subcellularLocation>
</comment>
<evidence type="ECO:0000313" key="5">
    <source>
        <dbReference type="EMBL" id="EEP80855.1"/>
    </source>
</evidence>
<evidence type="ECO:0000256" key="4">
    <source>
        <dbReference type="SAM" id="MobiDB-lite"/>
    </source>
</evidence>
<dbReference type="GO" id="GO:0005634">
    <property type="term" value="C:nucleus"/>
    <property type="evidence" value="ECO:0007669"/>
    <property type="project" value="UniProtKB-SubCell"/>
</dbReference>
<comment type="similarity">
    <text evidence="2 3">Belongs to the YPI1 family.</text>
</comment>
<dbReference type="OrthoDB" id="307488at2759"/>